<feature type="transmembrane region" description="Helical" evidence="7">
    <location>
        <begin position="146"/>
        <end position="166"/>
    </location>
</feature>
<evidence type="ECO:0000256" key="5">
    <source>
        <dbReference type="ARBA" id="ARBA00023157"/>
    </source>
</evidence>
<sequence length="440" mass="51569">MWLKKQFQPVDNAPLILFRIVFGFLLFAETFGAILTGWVRRVLIEPEFTFTLIGFNWLQPPDDNYSMYIYFGVMALCGIGVMLGFYYRASLAMFTILWTCVYWMQKTSYNNHYYFLILLCVFMLIVPAHAYASLDARRKNSVVSTTCPRWCINIFILQMWIVYTFAAMHKFYPGWVSGEFIAMNFAGKSNYWLIGSALTQEWLQKMVVYGGIAFDGLIIYFLLFKKTRMPAFIISLIFHLFNSVVFQIGIFPYLMIGLSVFFFEQETIRRIFFKNKPVVNYDALPLPNLGARSLATCLLMLAYFSFQIYLPLRHHLYKGDVFYTEEGHRLAWRMMLRYKSGRLNYNITSQDSTWVVKPRDFLTRKQAAALPGKPDLVWQFAQYLDKKYKKEGFGDVEVRAEGYAKLNNQPKFQLVDSSVDLSKVKWQSLKHADWILEPDK</sequence>
<gene>
    <name evidence="9" type="ORF">BFP71_00215</name>
</gene>
<evidence type="ECO:0000313" key="9">
    <source>
        <dbReference type="EMBL" id="OEK07511.1"/>
    </source>
</evidence>
<evidence type="ECO:0000256" key="2">
    <source>
        <dbReference type="ARBA" id="ARBA00022692"/>
    </source>
</evidence>
<dbReference type="EMBL" id="MDGQ01000002">
    <property type="protein sequence ID" value="OEK07511.1"/>
    <property type="molecule type" value="Genomic_DNA"/>
</dbReference>
<dbReference type="InterPro" id="IPR007782">
    <property type="entry name" value="VKG_COase"/>
</dbReference>
<keyword evidence="2 7" id="KW-0812">Transmembrane</keyword>
<dbReference type="GO" id="GO:0012505">
    <property type="term" value="C:endomembrane system"/>
    <property type="evidence" value="ECO:0007669"/>
    <property type="project" value="UniProtKB-SubCell"/>
</dbReference>
<feature type="domain" description="HTTM-like" evidence="8">
    <location>
        <begin position="7"/>
        <end position="267"/>
    </location>
</feature>
<comment type="caution">
    <text evidence="9">The sequence shown here is derived from an EMBL/GenBank/DDBJ whole genome shotgun (WGS) entry which is preliminary data.</text>
</comment>
<dbReference type="GO" id="GO:0008488">
    <property type="term" value="F:gamma-glutamyl carboxylase activity"/>
    <property type="evidence" value="ECO:0007669"/>
    <property type="project" value="InterPro"/>
</dbReference>
<dbReference type="GO" id="GO:0019842">
    <property type="term" value="F:vitamin binding"/>
    <property type="evidence" value="ECO:0007669"/>
    <property type="project" value="TreeGrafter"/>
</dbReference>
<keyword evidence="3 7" id="KW-1133">Transmembrane helix</keyword>
<name>A0A1E5T810_9BACT</name>
<evidence type="ECO:0000256" key="4">
    <source>
        <dbReference type="ARBA" id="ARBA00023136"/>
    </source>
</evidence>
<dbReference type="AlphaFoldDB" id="A0A1E5T810"/>
<dbReference type="PANTHER" id="PTHR12639:SF7">
    <property type="entry name" value="HTTM DOMAIN-CONTAINING PROTEIN"/>
    <property type="match status" value="1"/>
</dbReference>
<dbReference type="Pfam" id="PF22777">
    <property type="entry name" value="VKGC_lumenal_dom"/>
    <property type="match status" value="1"/>
</dbReference>
<dbReference type="Proteomes" id="UP000095552">
    <property type="component" value="Unassembled WGS sequence"/>
</dbReference>
<dbReference type="STRING" id="1563681.BFP71_00215"/>
<evidence type="ECO:0000256" key="6">
    <source>
        <dbReference type="ARBA" id="ARBA00023239"/>
    </source>
</evidence>
<keyword evidence="10" id="KW-1185">Reference proteome</keyword>
<comment type="subcellular location">
    <subcellularLocation>
        <location evidence="1">Endomembrane system</location>
        <topology evidence="1">Multi-pass membrane protein</topology>
    </subcellularLocation>
</comment>
<evidence type="ECO:0000256" key="7">
    <source>
        <dbReference type="SAM" id="Phobius"/>
    </source>
</evidence>
<organism evidence="9 10">
    <name type="scientific">Roseivirga misakiensis</name>
    <dbReference type="NCBI Taxonomy" id="1563681"/>
    <lineage>
        <taxon>Bacteria</taxon>
        <taxon>Pseudomonadati</taxon>
        <taxon>Bacteroidota</taxon>
        <taxon>Cytophagia</taxon>
        <taxon>Cytophagales</taxon>
        <taxon>Roseivirgaceae</taxon>
        <taxon>Roseivirga</taxon>
    </lineage>
</organism>
<feature type="transmembrane region" description="Helical" evidence="7">
    <location>
        <begin position="206"/>
        <end position="224"/>
    </location>
</feature>
<dbReference type="OrthoDB" id="341137at2"/>
<dbReference type="SMART" id="SM00752">
    <property type="entry name" value="HTTM"/>
    <property type="match status" value="1"/>
</dbReference>
<keyword evidence="4 7" id="KW-0472">Membrane</keyword>
<dbReference type="InterPro" id="IPR053935">
    <property type="entry name" value="VKGC_lumenal_dom"/>
</dbReference>
<evidence type="ECO:0000259" key="8">
    <source>
        <dbReference type="SMART" id="SM00752"/>
    </source>
</evidence>
<protein>
    <recommendedName>
        <fullName evidence="8">HTTM-like domain-containing protein</fullName>
    </recommendedName>
</protein>
<feature type="transmembrane region" description="Helical" evidence="7">
    <location>
        <begin position="16"/>
        <end position="39"/>
    </location>
</feature>
<dbReference type="InterPro" id="IPR011020">
    <property type="entry name" value="HTTM-like"/>
</dbReference>
<accession>A0A1E5T810</accession>
<dbReference type="InterPro" id="IPR053934">
    <property type="entry name" value="HTTM_dom"/>
</dbReference>
<evidence type="ECO:0000256" key="3">
    <source>
        <dbReference type="ARBA" id="ARBA00022989"/>
    </source>
</evidence>
<feature type="transmembrane region" description="Helical" evidence="7">
    <location>
        <begin position="113"/>
        <end position="134"/>
    </location>
</feature>
<feature type="transmembrane region" description="Helical" evidence="7">
    <location>
        <begin position="67"/>
        <end position="87"/>
    </location>
</feature>
<feature type="transmembrane region" description="Helical" evidence="7">
    <location>
        <begin position="236"/>
        <end position="263"/>
    </location>
</feature>
<keyword evidence="6" id="KW-0456">Lyase</keyword>
<evidence type="ECO:0000313" key="10">
    <source>
        <dbReference type="Proteomes" id="UP000095552"/>
    </source>
</evidence>
<proteinExistence type="predicted"/>
<evidence type="ECO:0000256" key="1">
    <source>
        <dbReference type="ARBA" id="ARBA00004127"/>
    </source>
</evidence>
<keyword evidence="5" id="KW-1015">Disulfide bond</keyword>
<dbReference type="PANTHER" id="PTHR12639">
    <property type="entry name" value="VITAMIN K-DEPENDENT GAMMA-CARBOXYLASE"/>
    <property type="match status" value="1"/>
</dbReference>
<dbReference type="Pfam" id="PF05090">
    <property type="entry name" value="HTTM"/>
    <property type="match status" value="1"/>
</dbReference>
<reference evidence="9 10" key="1">
    <citation type="submission" date="2016-08" db="EMBL/GenBank/DDBJ databases">
        <title>Draft genome of Fabibacter sp. strain SK-8.</title>
        <authorList>
            <person name="Wong S.-K."/>
            <person name="Hamasaki K."/>
            <person name="Yoshizawa S."/>
        </authorList>
    </citation>
    <scope>NUCLEOTIDE SEQUENCE [LARGE SCALE GENOMIC DNA]</scope>
    <source>
        <strain evidence="9 10">SK-8</strain>
    </source>
</reference>